<dbReference type="AlphaFoldDB" id="A0A3T0KRL6"/>
<dbReference type="RefSeq" id="WP_127760409.1">
    <property type="nucleotide sequence ID" value="NZ_CP026095.1"/>
</dbReference>
<dbReference type="Gene3D" id="2.40.10.480">
    <property type="match status" value="1"/>
</dbReference>
<dbReference type="InterPro" id="IPR002372">
    <property type="entry name" value="PQQ_rpt_dom"/>
</dbReference>
<evidence type="ECO:0000313" key="3">
    <source>
        <dbReference type="Proteomes" id="UP000283095"/>
    </source>
</evidence>
<dbReference type="Pfam" id="PF13360">
    <property type="entry name" value="PQQ_2"/>
    <property type="match status" value="1"/>
</dbReference>
<protein>
    <recommendedName>
        <fullName evidence="1">Pyrrolo-quinoline quinone repeat domain-containing protein</fullName>
    </recommendedName>
</protein>
<feature type="domain" description="Pyrrolo-quinoline quinone repeat" evidence="1">
    <location>
        <begin position="75"/>
        <end position="164"/>
    </location>
</feature>
<name>A0A3T0KRL6_9BACI</name>
<sequence length="397" mass="44972">MKIHQRLFLVIVLVFSLIGTLIIPISTKAATKITLSASMNISWKSSNERAVSYIDLAGNGYKGLKAPKEYKLIDSKGKVQYRYKSLKGISASALYKDGTAYLVDGSENIIALNKSGKVKWKKRFSKYTGLAVDVAPDGDLYITRFFDKKWYIIGLDSKNGKQIWISRHQGGVALGSNDTVLIPKGDNWNKFSYYKNGKIQWTGTTPSKNHKIQNNYISLKGNVVVVSSKDMLNYHIQVYNSKGKELLVRKISHDSEQFQQVLFNEKGNLLIAVIDAKTGKLKLEWYDTVGKIIKKISISMPKRSNAKYAISYTDFITHIDNANNIFIRLTSDYIYKYNISGKLVAKTKITNSLSVSPLWQDEDQSRFGLLYSRSDLKLKPDGVYDTVGIYYTLYSYK</sequence>
<dbReference type="InterPro" id="IPR011042">
    <property type="entry name" value="6-blade_b-propeller_TolB-like"/>
</dbReference>
<evidence type="ECO:0000313" key="2">
    <source>
        <dbReference type="EMBL" id="AZV43092.1"/>
    </source>
</evidence>
<dbReference type="Gene3D" id="2.120.10.30">
    <property type="entry name" value="TolB, C-terminal domain"/>
    <property type="match status" value="1"/>
</dbReference>
<accession>A0A3T0KRL6</accession>
<dbReference type="InterPro" id="IPR011047">
    <property type="entry name" value="Quinoprotein_ADH-like_sf"/>
</dbReference>
<evidence type="ECO:0000259" key="1">
    <source>
        <dbReference type="Pfam" id="PF13360"/>
    </source>
</evidence>
<dbReference type="SUPFAM" id="SSF50998">
    <property type="entry name" value="Quinoprotein alcohol dehydrogenase-like"/>
    <property type="match status" value="1"/>
</dbReference>
<proteinExistence type="predicted"/>
<organism evidence="2 3">
    <name type="scientific">Peribacillus asahii</name>
    <dbReference type="NCBI Taxonomy" id="228899"/>
    <lineage>
        <taxon>Bacteria</taxon>
        <taxon>Bacillati</taxon>
        <taxon>Bacillota</taxon>
        <taxon>Bacilli</taxon>
        <taxon>Bacillales</taxon>
        <taxon>Bacillaceae</taxon>
        <taxon>Peribacillus</taxon>
    </lineage>
</organism>
<dbReference type="EMBL" id="CP026095">
    <property type="protein sequence ID" value="AZV43092.1"/>
    <property type="molecule type" value="Genomic_DNA"/>
</dbReference>
<reference evidence="2 3" key="1">
    <citation type="submission" date="2018-01" db="EMBL/GenBank/DDBJ databases">
        <title>Bacillus asahii Genome sequencing and assembly.</title>
        <authorList>
            <person name="Jiang H."/>
            <person name="Feng Y."/>
            <person name="Zhao F."/>
            <person name="Lin X."/>
        </authorList>
    </citation>
    <scope>NUCLEOTIDE SEQUENCE [LARGE SCALE GENOMIC DNA]</scope>
    <source>
        <strain evidence="2 3">OM18</strain>
    </source>
</reference>
<dbReference type="KEGG" id="pasa:BAOM_2483"/>
<dbReference type="Proteomes" id="UP000283095">
    <property type="component" value="Chromosome"/>
</dbReference>
<gene>
    <name evidence="2" type="ORF">BAOM_2483</name>
</gene>